<dbReference type="PANTHER" id="PTHR30329">
    <property type="entry name" value="STATOR ELEMENT OF FLAGELLAR MOTOR COMPLEX"/>
    <property type="match status" value="1"/>
</dbReference>
<dbReference type="InterPro" id="IPR006664">
    <property type="entry name" value="OMP_bac"/>
</dbReference>
<evidence type="ECO:0000313" key="8">
    <source>
        <dbReference type="EMBL" id="PTD26089.1"/>
    </source>
</evidence>
<dbReference type="InterPro" id="IPR036737">
    <property type="entry name" value="OmpA-like_sf"/>
</dbReference>
<keyword evidence="6" id="KW-0732">Signal</keyword>
<dbReference type="GO" id="GO:0009279">
    <property type="term" value="C:cell outer membrane"/>
    <property type="evidence" value="ECO:0007669"/>
    <property type="project" value="UniProtKB-SubCell"/>
</dbReference>
<evidence type="ECO:0000256" key="4">
    <source>
        <dbReference type="PROSITE-ProRule" id="PRU00473"/>
    </source>
</evidence>
<feature type="compositionally biased region" description="Low complexity" evidence="5">
    <location>
        <begin position="59"/>
        <end position="92"/>
    </location>
</feature>
<feature type="chain" id="PRO_5015486462" evidence="6">
    <location>
        <begin position="23"/>
        <end position="206"/>
    </location>
</feature>
<evidence type="ECO:0000256" key="1">
    <source>
        <dbReference type="ARBA" id="ARBA00004442"/>
    </source>
</evidence>
<evidence type="ECO:0000256" key="5">
    <source>
        <dbReference type="SAM" id="MobiDB-lite"/>
    </source>
</evidence>
<evidence type="ECO:0000256" key="2">
    <source>
        <dbReference type="ARBA" id="ARBA00023136"/>
    </source>
</evidence>
<reference evidence="8 9" key="1">
    <citation type="submission" date="2017-11" db="EMBL/GenBank/DDBJ databases">
        <title>Sphingomonas oleivorans sp. nov., isolated from oil-contaminated soil.</title>
        <authorList>
            <person name="Wang L."/>
            <person name="Chen L."/>
        </authorList>
    </citation>
    <scope>NUCLEOTIDE SEQUENCE [LARGE SCALE GENOMIC DNA]</scope>
    <source>
        <strain evidence="8 9">K101</strain>
    </source>
</reference>
<comment type="caution">
    <text evidence="8">The sequence shown here is derived from an EMBL/GenBank/DDBJ whole genome shotgun (WGS) entry which is preliminary data.</text>
</comment>
<feature type="domain" description="OmpA-like" evidence="7">
    <location>
        <begin position="92"/>
        <end position="206"/>
    </location>
</feature>
<evidence type="ECO:0000256" key="3">
    <source>
        <dbReference type="ARBA" id="ARBA00023237"/>
    </source>
</evidence>
<dbReference type="AlphaFoldDB" id="A0A2T4I643"/>
<dbReference type="Pfam" id="PF00691">
    <property type="entry name" value="OmpA"/>
    <property type="match status" value="1"/>
</dbReference>
<name>A0A2T4I643_9SPHN</name>
<feature type="region of interest" description="Disordered" evidence="5">
    <location>
        <begin position="44"/>
        <end position="92"/>
    </location>
</feature>
<protein>
    <submittedName>
        <fullName evidence="8">OmpA family protein</fullName>
    </submittedName>
</protein>
<organism evidence="8 9">
    <name type="scientific">Edaphosphingomonas fennica</name>
    <dbReference type="NCBI Taxonomy" id="114404"/>
    <lineage>
        <taxon>Bacteria</taxon>
        <taxon>Pseudomonadati</taxon>
        <taxon>Pseudomonadota</taxon>
        <taxon>Alphaproteobacteria</taxon>
        <taxon>Sphingomonadales</taxon>
        <taxon>Rhizorhabdaceae</taxon>
        <taxon>Edaphosphingomonas</taxon>
    </lineage>
</organism>
<dbReference type="EMBL" id="PHHF01000018">
    <property type="protein sequence ID" value="PTD26089.1"/>
    <property type="molecule type" value="Genomic_DNA"/>
</dbReference>
<dbReference type="InterPro" id="IPR006665">
    <property type="entry name" value="OmpA-like"/>
</dbReference>
<dbReference type="RefSeq" id="WP_015457441.1">
    <property type="nucleotide sequence ID" value="NZ_PHHF01000018.1"/>
</dbReference>
<dbReference type="PROSITE" id="PS51123">
    <property type="entry name" value="OMPA_2"/>
    <property type="match status" value="1"/>
</dbReference>
<evidence type="ECO:0000256" key="6">
    <source>
        <dbReference type="SAM" id="SignalP"/>
    </source>
</evidence>
<keyword evidence="2 4" id="KW-0472">Membrane</keyword>
<comment type="subcellular location">
    <subcellularLocation>
        <location evidence="1">Cell outer membrane</location>
    </subcellularLocation>
</comment>
<dbReference type="PRINTS" id="PR01021">
    <property type="entry name" value="OMPADOMAIN"/>
</dbReference>
<dbReference type="Gene3D" id="3.30.1330.60">
    <property type="entry name" value="OmpA-like domain"/>
    <property type="match status" value="1"/>
</dbReference>
<evidence type="ECO:0000313" key="9">
    <source>
        <dbReference type="Proteomes" id="UP000241206"/>
    </source>
</evidence>
<sequence>MKLLFGPVMLGALLATTHPAMAQADPEAARLLCDLTGDCADGDAGAATAQEPARGEPRGGASRGFSFRRAPAPGATPQAAQAAAAPAPRTVAPAQPGAANLGVSFLPNSAELTDAAKARLARYAAVLNGPKLNGRRLRIEGHTDASGSAAANRDLSRRRAQAVADFLAGAGVSAGRLEVAGFGSSRPLPGVAPTAPENRRVMAVLL</sequence>
<gene>
    <name evidence="8" type="ORF">CV103_03510</name>
</gene>
<dbReference type="CDD" id="cd07185">
    <property type="entry name" value="OmpA_C-like"/>
    <property type="match status" value="1"/>
</dbReference>
<dbReference type="SUPFAM" id="SSF103088">
    <property type="entry name" value="OmpA-like"/>
    <property type="match status" value="1"/>
</dbReference>
<dbReference type="PANTHER" id="PTHR30329:SF21">
    <property type="entry name" value="LIPOPROTEIN YIAD-RELATED"/>
    <property type="match status" value="1"/>
</dbReference>
<evidence type="ECO:0000259" key="7">
    <source>
        <dbReference type="PROSITE" id="PS51123"/>
    </source>
</evidence>
<feature type="signal peptide" evidence="6">
    <location>
        <begin position="1"/>
        <end position="22"/>
    </location>
</feature>
<accession>A0A2T4I643</accession>
<keyword evidence="3" id="KW-0998">Cell outer membrane</keyword>
<dbReference type="InterPro" id="IPR050330">
    <property type="entry name" value="Bact_OuterMem_StrucFunc"/>
</dbReference>
<proteinExistence type="predicted"/>
<dbReference type="Proteomes" id="UP000241206">
    <property type="component" value="Unassembled WGS sequence"/>
</dbReference>
<keyword evidence="9" id="KW-1185">Reference proteome</keyword>